<organism evidence="1 2">
    <name type="scientific">Brevibacillus thermoruber</name>
    <dbReference type="NCBI Taxonomy" id="33942"/>
    <lineage>
        <taxon>Bacteria</taxon>
        <taxon>Bacillati</taxon>
        <taxon>Bacillota</taxon>
        <taxon>Bacilli</taxon>
        <taxon>Bacillales</taxon>
        <taxon>Paenibacillaceae</taxon>
        <taxon>Brevibacillus</taxon>
    </lineage>
</organism>
<reference evidence="1" key="1">
    <citation type="submission" date="2022-12" db="EMBL/GenBank/DDBJ databases">
        <title>Draft genome sequence of the thermophilic strain Brevibacillus thermoruber HT42, isolated from Los Humeros, Puebla, Mexico, with biotechnological potential.</title>
        <authorList>
            <person name="Lara Sanchez J."/>
            <person name="Solis Palacios R."/>
            <person name="Bustos Baena A.S."/>
            <person name="Ruz Baez A.E."/>
            <person name="Espinosa Luna G."/>
            <person name="Oliart Ros R.M."/>
        </authorList>
    </citation>
    <scope>NUCLEOTIDE SEQUENCE</scope>
    <source>
        <strain evidence="1">HT42</strain>
    </source>
</reference>
<gene>
    <name evidence="1" type="ORF">O3V59_01715</name>
</gene>
<accession>A0A9X3TM94</accession>
<comment type="caution">
    <text evidence="1">The sequence shown here is derived from an EMBL/GenBank/DDBJ whole genome shotgun (WGS) entry which is preliminary data.</text>
</comment>
<dbReference type="EMBL" id="JAPYYP010000002">
    <property type="protein sequence ID" value="MDA5107069.1"/>
    <property type="molecule type" value="Genomic_DNA"/>
</dbReference>
<keyword evidence="2" id="KW-1185">Reference proteome</keyword>
<name>A0A9X3TM94_9BACL</name>
<sequence>MPGKLVLVNLQRIAQKRNLDGGKRLLDVAQRVSLAFELNRTSAHNQADAFSLTAHESHGTAFFGLSFGLQFIRLAVHLPLLHEQFGAENIGLPVNHSCYAVFLFLHMKSGAFGTSQMFSLVDDLFSQRMGGLLQKAGGQTPQLVFLPRCDTGNVPFCPLKIKC</sequence>
<evidence type="ECO:0000313" key="2">
    <source>
        <dbReference type="Proteomes" id="UP001151071"/>
    </source>
</evidence>
<proteinExistence type="predicted"/>
<dbReference type="AlphaFoldDB" id="A0A9X3TM94"/>
<protein>
    <submittedName>
        <fullName evidence="1">Uncharacterized protein</fullName>
    </submittedName>
</protein>
<dbReference type="RefSeq" id="WP_271139343.1">
    <property type="nucleotide sequence ID" value="NZ_JAPYYP010000002.1"/>
</dbReference>
<evidence type="ECO:0000313" key="1">
    <source>
        <dbReference type="EMBL" id="MDA5107069.1"/>
    </source>
</evidence>
<dbReference type="Proteomes" id="UP001151071">
    <property type="component" value="Unassembled WGS sequence"/>
</dbReference>